<accession>A0A9D1M169</accession>
<keyword evidence="1" id="KW-0175">Coiled coil</keyword>
<evidence type="ECO:0000313" key="3">
    <source>
        <dbReference type="Proteomes" id="UP000824093"/>
    </source>
</evidence>
<evidence type="ECO:0008006" key="4">
    <source>
        <dbReference type="Google" id="ProtNLM"/>
    </source>
</evidence>
<organism evidence="2 3">
    <name type="scientific">Candidatus Merdicola faecigallinarum</name>
    <dbReference type="NCBI Taxonomy" id="2840862"/>
    <lineage>
        <taxon>Bacteria</taxon>
        <taxon>Bacillati</taxon>
        <taxon>Bacillota</taxon>
        <taxon>Clostridia</taxon>
        <taxon>Candidatus Merdicola</taxon>
    </lineage>
</organism>
<protein>
    <recommendedName>
        <fullName evidence="4">DUF4025 domain-containing protein</fullName>
    </recommendedName>
</protein>
<name>A0A9D1M169_9FIRM</name>
<sequence>MQNKKRKKVDEAKEDELIQSYDNYDITTEDMQVAHDTLEQTLEEEQTQQQVQTNENEGR</sequence>
<comment type="caution">
    <text evidence="2">The sequence shown here is derived from an EMBL/GenBank/DDBJ whole genome shotgun (WGS) entry which is preliminary data.</text>
</comment>
<evidence type="ECO:0000313" key="2">
    <source>
        <dbReference type="EMBL" id="HIU51765.1"/>
    </source>
</evidence>
<feature type="coiled-coil region" evidence="1">
    <location>
        <begin position="28"/>
        <end position="55"/>
    </location>
</feature>
<gene>
    <name evidence="2" type="ORF">IAB70_03980</name>
</gene>
<dbReference type="EMBL" id="DVNH01000026">
    <property type="protein sequence ID" value="HIU51765.1"/>
    <property type="molecule type" value="Genomic_DNA"/>
</dbReference>
<proteinExistence type="predicted"/>
<reference evidence="2" key="1">
    <citation type="submission" date="2020-10" db="EMBL/GenBank/DDBJ databases">
        <authorList>
            <person name="Gilroy R."/>
        </authorList>
    </citation>
    <scope>NUCLEOTIDE SEQUENCE</scope>
    <source>
        <strain evidence="2">CHK195-15760</strain>
    </source>
</reference>
<reference evidence="2" key="2">
    <citation type="journal article" date="2021" name="PeerJ">
        <title>Extensive microbial diversity within the chicken gut microbiome revealed by metagenomics and culture.</title>
        <authorList>
            <person name="Gilroy R."/>
            <person name="Ravi A."/>
            <person name="Getino M."/>
            <person name="Pursley I."/>
            <person name="Horton D.L."/>
            <person name="Alikhan N.F."/>
            <person name="Baker D."/>
            <person name="Gharbi K."/>
            <person name="Hall N."/>
            <person name="Watson M."/>
            <person name="Adriaenssens E.M."/>
            <person name="Foster-Nyarko E."/>
            <person name="Jarju S."/>
            <person name="Secka A."/>
            <person name="Antonio M."/>
            <person name="Oren A."/>
            <person name="Chaudhuri R.R."/>
            <person name="La Ragione R."/>
            <person name="Hildebrand F."/>
            <person name="Pallen M.J."/>
        </authorList>
    </citation>
    <scope>NUCLEOTIDE SEQUENCE</scope>
    <source>
        <strain evidence="2">CHK195-15760</strain>
    </source>
</reference>
<evidence type="ECO:0000256" key="1">
    <source>
        <dbReference type="SAM" id="Coils"/>
    </source>
</evidence>
<dbReference type="AlphaFoldDB" id="A0A9D1M169"/>
<dbReference type="Proteomes" id="UP000824093">
    <property type="component" value="Unassembled WGS sequence"/>
</dbReference>